<evidence type="ECO:0000313" key="3">
    <source>
        <dbReference type="EMBL" id="QBX55640.1"/>
    </source>
</evidence>
<dbReference type="SUPFAM" id="SSF53474">
    <property type="entry name" value="alpha/beta-Hydrolases"/>
    <property type="match status" value="1"/>
</dbReference>
<keyword evidence="4" id="KW-1185">Reference proteome</keyword>
<dbReference type="GO" id="GO:0016787">
    <property type="term" value="F:hydrolase activity"/>
    <property type="evidence" value="ECO:0007669"/>
    <property type="project" value="UniProtKB-KW"/>
</dbReference>
<evidence type="ECO:0000313" key="4">
    <source>
        <dbReference type="Proteomes" id="UP000294853"/>
    </source>
</evidence>
<protein>
    <submittedName>
        <fullName evidence="3">Alpha/beta hydrolase</fullName>
    </submittedName>
</protein>
<dbReference type="OrthoDB" id="3294840at2"/>
<dbReference type="InterPro" id="IPR029058">
    <property type="entry name" value="AB_hydrolase_fold"/>
</dbReference>
<dbReference type="PANTHER" id="PTHR43798">
    <property type="entry name" value="MONOACYLGLYCEROL LIPASE"/>
    <property type="match status" value="1"/>
</dbReference>
<organism evidence="3 4">
    <name type="scientific">Nocardioides seonyuensis</name>
    <dbReference type="NCBI Taxonomy" id="2518371"/>
    <lineage>
        <taxon>Bacteria</taxon>
        <taxon>Bacillati</taxon>
        <taxon>Actinomycetota</taxon>
        <taxon>Actinomycetes</taxon>
        <taxon>Propionibacteriales</taxon>
        <taxon>Nocardioidaceae</taxon>
        <taxon>Nocardioides</taxon>
    </lineage>
</organism>
<dbReference type="InterPro" id="IPR050266">
    <property type="entry name" value="AB_hydrolase_sf"/>
</dbReference>
<evidence type="ECO:0000259" key="2">
    <source>
        <dbReference type="Pfam" id="PF00561"/>
    </source>
</evidence>
<dbReference type="RefSeq" id="WP_135267631.1">
    <property type="nucleotide sequence ID" value="NZ_CP038436.1"/>
</dbReference>
<dbReference type="Gene3D" id="3.40.50.1820">
    <property type="entry name" value="alpha/beta hydrolase"/>
    <property type="match status" value="1"/>
</dbReference>
<feature type="compositionally biased region" description="Polar residues" evidence="1">
    <location>
        <begin position="299"/>
        <end position="310"/>
    </location>
</feature>
<feature type="domain" description="AB hydrolase-1" evidence="2">
    <location>
        <begin position="41"/>
        <end position="270"/>
    </location>
</feature>
<keyword evidence="3" id="KW-0378">Hydrolase</keyword>
<evidence type="ECO:0000256" key="1">
    <source>
        <dbReference type="SAM" id="MobiDB-lite"/>
    </source>
</evidence>
<dbReference type="GO" id="GO:0016020">
    <property type="term" value="C:membrane"/>
    <property type="evidence" value="ECO:0007669"/>
    <property type="project" value="TreeGrafter"/>
</dbReference>
<dbReference type="AlphaFoldDB" id="A0A4P7IFP0"/>
<reference evidence="3 4" key="1">
    <citation type="submission" date="2019-03" db="EMBL/GenBank/DDBJ databases">
        <title>Three New Species of Nocardioides, Nocardioides euryhalodurans sp. nov., Nocardioides seonyuensis sp. nov. and Nocardioides eburneoflavus sp. nov. Iolated from Soil.</title>
        <authorList>
            <person name="Roh S.G."/>
            <person name="Lee C."/>
            <person name="Kim M.-K."/>
            <person name="Kim S.B."/>
        </authorList>
    </citation>
    <scope>NUCLEOTIDE SEQUENCE [LARGE SCALE GENOMIC DNA]</scope>
    <source>
        <strain evidence="3 4">MMS17-SY207-3</strain>
    </source>
</reference>
<name>A0A4P7IFP0_9ACTN</name>
<sequence length="355" mass="37956">MRALEPTRTGSVDPHGVPIHYEVFGAGEPTIHLLMPDSIVSSRAWKAQVPFLARSHQVVVSDPPGNGRSGTPRTVDDMRERVRLDQQWAVLDAVGAQEAVLAGVCTGAGHALLMAAEAPDRVLGVCAINPGLRLTPPLAHRVAHDFDLPRETYVGWQKQNRHHWREDWHDFAEFFFAELFPEPHSTKQREDCVGWAASVATSTMELEYDAPGGIGADPDTAAAACRAVRCPVLVITGSLDQCQHPGRGVMVAELTGGEHVVIEGAGHLPQARDPVRVNLLLRDFLAGAPQLPRPVSISHPRTASPVSSNDRAAHTGRGIPGTGTTTWCLATAIDPGDPASPLAIRRSSLKAPAAG</sequence>
<proteinExistence type="predicted"/>
<accession>A0A4P7IFP0</accession>
<dbReference type="InterPro" id="IPR000073">
    <property type="entry name" value="AB_hydrolase_1"/>
</dbReference>
<dbReference type="EMBL" id="CP038436">
    <property type="protein sequence ID" value="QBX55640.1"/>
    <property type="molecule type" value="Genomic_DNA"/>
</dbReference>
<dbReference type="KEGG" id="nsn:EXE58_09370"/>
<dbReference type="Pfam" id="PF00561">
    <property type="entry name" value="Abhydrolase_1"/>
    <property type="match status" value="1"/>
</dbReference>
<dbReference type="PANTHER" id="PTHR43798:SF33">
    <property type="entry name" value="HYDROLASE, PUTATIVE (AFU_ORTHOLOGUE AFUA_2G14860)-RELATED"/>
    <property type="match status" value="1"/>
</dbReference>
<feature type="region of interest" description="Disordered" evidence="1">
    <location>
        <begin position="291"/>
        <end position="320"/>
    </location>
</feature>
<dbReference type="Proteomes" id="UP000294853">
    <property type="component" value="Chromosome"/>
</dbReference>
<gene>
    <name evidence="3" type="ORF">EXE58_09370</name>
</gene>